<feature type="region of interest" description="Disordered" evidence="1">
    <location>
        <begin position="1"/>
        <end position="86"/>
    </location>
</feature>
<sequence length="353" mass="38304">MSRRGRSPAREPADEEEGVELAQDPVQRRGRGRPSRRKPDGDGGSDSDDSVPPAADEEEPPADGEEGGGGGGGGKKFKGNGSSSLWSSDTAAQEAALEARYKTIRPLVPPVVRKKYTLQQEIMRGLACLSFGLVCISFEVLCVQDLACFDVSDDPGVLYMWDFLTVPIMLVVGCICVPWCLALVETDNLDVLRAGTGMQFLTAVILSITGGMAYGHADDLYGFQKIVRKIWENNGEEIHNGDPYSADNQVLPQEALFYYEMVVPGEGGARAPYELWLADPDADLAPNQATFEEMLDADPLAERLNTVMWHYFAFGIGGGVLFLAQFSISMSYLCHVYYGPDAANRRAGNNGGD</sequence>
<reference evidence="3 4" key="1">
    <citation type="journal article" date="2023" name="Commun. Biol.">
        <title>Genome analysis of Parmales, the sister group of diatoms, reveals the evolutionary specialization of diatoms from phago-mixotrophs to photoautotrophs.</title>
        <authorList>
            <person name="Ban H."/>
            <person name="Sato S."/>
            <person name="Yoshikawa S."/>
            <person name="Yamada K."/>
            <person name="Nakamura Y."/>
            <person name="Ichinomiya M."/>
            <person name="Sato N."/>
            <person name="Blanc-Mathieu R."/>
            <person name="Endo H."/>
            <person name="Kuwata A."/>
            <person name="Ogata H."/>
        </authorList>
    </citation>
    <scope>NUCLEOTIDE SEQUENCE [LARGE SCALE GENOMIC DNA]</scope>
</reference>
<protein>
    <recommendedName>
        <fullName evidence="5">Transmembrane protein</fullName>
    </recommendedName>
</protein>
<dbReference type="EMBL" id="BRYB01000528">
    <property type="protein sequence ID" value="GMI31860.1"/>
    <property type="molecule type" value="Genomic_DNA"/>
</dbReference>
<gene>
    <name evidence="3" type="ORF">TeGR_g3607</name>
</gene>
<feature type="transmembrane region" description="Helical" evidence="2">
    <location>
        <begin position="196"/>
        <end position="215"/>
    </location>
</feature>
<comment type="caution">
    <text evidence="3">The sequence shown here is derived from an EMBL/GenBank/DDBJ whole genome shotgun (WGS) entry which is preliminary data.</text>
</comment>
<evidence type="ECO:0000256" key="1">
    <source>
        <dbReference type="SAM" id="MobiDB-lite"/>
    </source>
</evidence>
<evidence type="ECO:0008006" key="5">
    <source>
        <dbReference type="Google" id="ProtNLM"/>
    </source>
</evidence>
<accession>A0ABQ6MRT1</accession>
<organism evidence="3 4">
    <name type="scientific">Tetraparma gracilis</name>
    <dbReference type="NCBI Taxonomy" id="2962635"/>
    <lineage>
        <taxon>Eukaryota</taxon>
        <taxon>Sar</taxon>
        <taxon>Stramenopiles</taxon>
        <taxon>Ochrophyta</taxon>
        <taxon>Bolidophyceae</taxon>
        <taxon>Parmales</taxon>
        <taxon>Triparmaceae</taxon>
        <taxon>Tetraparma</taxon>
    </lineage>
</organism>
<feature type="transmembrane region" description="Helical" evidence="2">
    <location>
        <begin position="308"/>
        <end position="328"/>
    </location>
</feature>
<evidence type="ECO:0000256" key="2">
    <source>
        <dbReference type="SAM" id="Phobius"/>
    </source>
</evidence>
<keyword evidence="2" id="KW-0472">Membrane</keyword>
<name>A0ABQ6MRT1_9STRA</name>
<feature type="transmembrane region" description="Helical" evidence="2">
    <location>
        <begin position="161"/>
        <end position="184"/>
    </location>
</feature>
<evidence type="ECO:0000313" key="4">
    <source>
        <dbReference type="Proteomes" id="UP001165060"/>
    </source>
</evidence>
<feature type="compositionally biased region" description="Acidic residues" evidence="1">
    <location>
        <begin position="43"/>
        <end position="66"/>
    </location>
</feature>
<keyword evidence="4" id="KW-1185">Reference proteome</keyword>
<keyword evidence="2" id="KW-1133">Transmembrane helix</keyword>
<keyword evidence="2" id="KW-0812">Transmembrane</keyword>
<evidence type="ECO:0000313" key="3">
    <source>
        <dbReference type="EMBL" id="GMI31860.1"/>
    </source>
</evidence>
<proteinExistence type="predicted"/>
<dbReference type="Proteomes" id="UP001165060">
    <property type="component" value="Unassembled WGS sequence"/>
</dbReference>
<feature type="transmembrane region" description="Helical" evidence="2">
    <location>
        <begin position="122"/>
        <end position="141"/>
    </location>
</feature>